<dbReference type="Pfam" id="PF01636">
    <property type="entry name" value="APH"/>
    <property type="match status" value="1"/>
</dbReference>
<dbReference type="Gene3D" id="3.30.200.20">
    <property type="entry name" value="Phosphorylase Kinase, domain 1"/>
    <property type="match status" value="1"/>
</dbReference>
<dbReference type="SUPFAM" id="SSF56112">
    <property type="entry name" value="Protein kinase-like (PK-like)"/>
    <property type="match status" value="1"/>
</dbReference>
<organism evidence="2 3">
    <name type="scientific">Paenibacillus flagellatus</name>
    <dbReference type="NCBI Taxonomy" id="2211139"/>
    <lineage>
        <taxon>Bacteria</taxon>
        <taxon>Bacillati</taxon>
        <taxon>Bacillota</taxon>
        <taxon>Bacilli</taxon>
        <taxon>Bacillales</taxon>
        <taxon>Paenibacillaceae</taxon>
        <taxon>Paenibacillus</taxon>
    </lineage>
</organism>
<accession>A0A2V5K6U4</accession>
<sequence>MTRPWSAERIVTETEAAALIEAQFPELAPVSVHLLGEGFDNMVYRVNDRYVFRFPRRTVAVSLLERECALLPEIVGDGLPLAVPVPLFIGRPTDDYAWPFAGYPFLDGFAALGITREQRVRSAEPLAEFMAKLHRFPVERAFRLGAPGDLIGRLEPDGRLAQLTVNRDKAIALGLWSDPHPIDAIVERMRRYEKPAHPPALVHGDFHFRNVLVDEEGVLSAVIDWGDLHVGHAAADLAFVYSFLPPEGRSRFFAVYGETDEATLAYARVRAAHTTMFLLLYGHDLGDERLVGAAQATLRLVLEDDG</sequence>
<keyword evidence="2" id="KW-0808">Transferase</keyword>
<name>A0A2V5K6U4_9BACL</name>
<protein>
    <submittedName>
        <fullName evidence="2">Phosphotransferase</fullName>
    </submittedName>
</protein>
<dbReference type="RefSeq" id="WP_110840609.1">
    <property type="nucleotide sequence ID" value="NZ_QJVJ01000005.1"/>
</dbReference>
<proteinExistence type="predicted"/>
<keyword evidence="3" id="KW-1185">Reference proteome</keyword>
<comment type="caution">
    <text evidence="2">The sequence shown here is derived from an EMBL/GenBank/DDBJ whole genome shotgun (WGS) entry which is preliminary data.</text>
</comment>
<dbReference type="OrthoDB" id="3806873at2"/>
<dbReference type="GO" id="GO:0016740">
    <property type="term" value="F:transferase activity"/>
    <property type="evidence" value="ECO:0007669"/>
    <property type="project" value="UniProtKB-KW"/>
</dbReference>
<evidence type="ECO:0000313" key="2">
    <source>
        <dbReference type="EMBL" id="PYI54552.1"/>
    </source>
</evidence>
<dbReference type="Gene3D" id="3.90.1200.10">
    <property type="match status" value="1"/>
</dbReference>
<gene>
    <name evidence="2" type="ORF">DLM86_13905</name>
</gene>
<reference evidence="2 3" key="1">
    <citation type="submission" date="2018-05" db="EMBL/GenBank/DDBJ databases">
        <title>Paenibacillus flagellatus sp. nov., isolated from selenium mineral soil.</title>
        <authorList>
            <person name="Dai X."/>
        </authorList>
    </citation>
    <scope>NUCLEOTIDE SEQUENCE [LARGE SCALE GENOMIC DNA]</scope>
    <source>
        <strain evidence="2 3">DXL2</strain>
    </source>
</reference>
<dbReference type="EMBL" id="QJVJ01000005">
    <property type="protein sequence ID" value="PYI54552.1"/>
    <property type="molecule type" value="Genomic_DNA"/>
</dbReference>
<dbReference type="Proteomes" id="UP000247476">
    <property type="component" value="Unassembled WGS sequence"/>
</dbReference>
<dbReference type="AlphaFoldDB" id="A0A2V5K6U4"/>
<evidence type="ECO:0000259" key="1">
    <source>
        <dbReference type="Pfam" id="PF01636"/>
    </source>
</evidence>
<feature type="domain" description="Aminoglycoside phosphotransferase" evidence="1">
    <location>
        <begin position="33"/>
        <end position="270"/>
    </location>
</feature>
<dbReference type="InterPro" id="IPR011009">
    <property type="entry name" value="Kinase-like_dom_sf"/>
</dbReference>
<dbReference type="PANTHER" id="PTHR21310">
    <property type="entry name" value="AMINOGLYCOSIDE PHOSPHOTRANSFERASE-RELATED-RELATED"/>
    <property type="match status" value="1"/>
</dbReference>
<dbReference type="PANTHER" id="PTHR21310:SF42">
    <property type="entry name" value="BIFUNCTIONAL AAC_APH"/>
    <property type="match status" value="1"/>
</dbReference>
<dbReference type="InterPro" id="IPR002575">
    <property type="entry name" value="Aminoglycoside_PTrfase"/>
</dbReference>
<dbReference type="InterPro" id="IPR051678">
    <property type="entry name" value="AGP_Transferase"/>
</dbReference>
<evidence type="ECO:0000313" key="3">
    <source>
        <dbReference type="Proteomes" id="UP000247476"/>
    </source>
</evidence>